<feature type="compositionally biased region" description="Basic and acidic residues" evidence="1">
    <location>
        <begin position="21"/>
        <end position="47"/>
    </location>
</feature>
<comment type="caution">
    <text evidence="2">The sequence shown here is derived from an EMBL/GenBank/DDBJ whole genome shotgun (WGS) entry which is preliminary data.</text>
</comment>
<feature type="region of interest" description="Disordered" evidence="1">
    <location>
        <begin position="284"/>
        <end position="314"/>
    </location>
</feature>
<feature type="compositionally biased region" description="Basic and acidic residues" evidence="1">
    <location>
        <begin position="1"/>
        <end position="10"/>
    </location>
</feature>
<accession>A0AA36HTD5</accession>
<feature type="compositionally biased region" description="Polar residues" evidence="1">
    <location>
        <begin position="79"/>
        <end position="90"/>
    </location>
</feature>
<dbReference type="AlphaFoldDB" id="A0AA36HTD5"/>
<feature type="compositionally biased region" description="Low complexity" evidence="1">
    <location>
        <begin position="98"/>
        <end position="113"/>
    </location>
</feature>
<reference evidence="2" key="1">
    <citation type="submission" date="2023-08" db="EMBL/GenBank/DDBJ databases">
        <authorList>
            <person name="Chen Y."/>
            <person name="Shah S."/>
            <person name="Dougan E. K."/>
            <person name="Thang M."/>
            <person name="Chan C."/>
        </authorList>
    </citation>
    <scope>NUCLEOTIDE SEQUENCE</scope>
</reference>
<feature type="region of interest" description="Disordered" evidence="1">
    <location>
        <begin position="1"/>
        <end position="139"/>
    </location>
</feature>
<sequence>MGAAEARESDSDTSESEEDSLGERARLNRSRDDSESERSGPRQRPAEAEAGLCPCCFAEKGAKEVLRHTPRREKPPRSVSRSSLDPSTVGSEDRERWPQQTQQQTPQQTPQQTLEERVAEHKAQAAAQATKAPEDDVRSEAAVSVRSGVSARSDFSVRTAVVAEQAGAMDAAKLKASLKVFVQSMVRGKELRQGADLKPRMCKLSKAVDALVLADPDQEVPLGEILYIHRGLEALPLQLGIDLDNCWVVLELSSGAALSFHLGDASQAEDFTLFMRLLSSMRRQKSKKEAPRQQAEPEDDARSEASGVSGVSVQSAVMKKTMSTTETTEDPKQVKKMYKMFVETMYRGRDFYILQADGRLLDVDCALTRDKETFRMRWEGAEERRILLSAVLQLRSAKEAKALKLGLGGLDRCCATMELEGGECITFKFGHEEACDRFILCMRILVDQKRQCFNFGAAASSPSKAKTAAKAKGKVRATNTTQVLIESFVRQMLKGCELNVASAGGKQKVTCFLDPDLKNLKVQAKDGSQKDLPLASVKAVHVGEAAAALKLGIPMDHLSAVLEMKSGDCLTLCFPKSEERDRFAICVRIFAAQP</sequence>
<feature type="compositionally biased region" description="Acidic residues" evidence="1">
    <location>
        <begin position="11"/>
        <end position="20"/>
    </location>
</feature>
<protein>
    <submittedName>
        <fullName evidence="2">Uncharacterized protein</fullName>
    </submittedName>
</protein>
<dbReference type="EMBL" id="CAUJNA010000291">
    <property type="protein sequence ID" value="CAJ1374981.1"/>
    <property type="molecule type" value="Genomic_DNA"/>
</dbReference>
<feature type="compositionally biased region" description="Basic and acidic residues" evidence="1">
    <location>
        <begin position="114"/>
        <end position="123"/>
    </location>
</feature>
<evidence type="ECO:0000313" key="3">
    <source>
        <dbReference type="Proteomes" id="UP001178507"/>
    </source>
</evidence>
<dbReference type="InterPro" id="IPR011993">
    <property type="entry name" value="PH-like_dom_sf"/>
</dbReference>
<dbReference type="Proteomes" id="UP001178507">
    <property type="component" value="Unassembled WGS sequence"/>
</dbReference>
<feature type="compositionally biased region" description="Low complexity" evidence="1">
    <location>
        <begin position="305"/>
        <end position="314"/>
    </location>
</feature>
<evidence type="ECO:0000256" key="1">
    <source>
        <dbReference type="SAM" id="MobiDB-lite"/>
    </source>
</evidence>
<organism evidence="2 3">
    <name type="scientific">Effrenium voratum</name>
    <dbReference type="NCBI Taxonomy" id="2562239"/>
    <lineage>
        <taxon>Eukaryota</taxon>
        <taxon>Sar</taxon>
        <taxon>Alveolata</taxon>
        <taxon>Dinophyceae</taxon>
        <taxon>Suessiales</taxon>
        <taxon>Symbiodiniaceae</taxon>
        <taxon>Effrenium</taxon>
    </lineage>
</organism>
<feature type="compositionally biased region" description="Basic and acidic residues" evidence="1">
    <location>
        <begin position="60"/>
        <end position="76"/>
    </location>
</feature>
<keyword evidence="3" id="KW-1185">Reference proteome</keyword>
<name>A0AA36HTD5_9DINO</name>
<proteinExistence type="predicted"/>
<dbReference type="Gene3D" id="2.30.29.30">
    <property type="entry name" value="Pleckstrin-homology domain (PH domain)/Phosphotyrosine-binding domain (PTB)"/>
    <property type="match status" value="2"/>
</dbReference>
<evidence type="ECO:0000313" key="2">
    <source>
        <dbReference type="EMBL" id="CAJ1374981.1"/>
    </source>
</evidence>
<gene>
    <name evidence="2" type="ORF">EVOR1521_LOCUS4381</name>
</gene>